<dbReference type="InterPro" id="IPR034466">
    <property type="entry name" value="Methyltransferase_Class_B"/>
</dbReference>
<dbReference type="Pfam" id="PF02310">
    <property type="entry name" value="B12-binding"/>
    <property type="match status" value="1"/>
</dbReference>
<dbReference type="AlphaFoldDB" id="A0A6I2U8P3"/>
<evidence type="ECO:0000256" key="5">
    <source>
        <dbReference type="ARBA" id="ARBA00023014"/>
    </source>
</evidence>
<feature type="domain" description="Radical SAM core" evidence="7">
    <location>
        <begin position="173"/>
        <end position="418"/>
    </location>
</feature>
<evidence type="ECO:0000259" key="6">
    <source>
        <dbReference type="PROSITE" id="PS51332"/>
    </source>
</evidence>
<dbReference type="InterPro" id="IPR023404">
    <property type="entry name" value="rSAM_horseshoe"/>
</dbReference>
<dbReference type="Gene3D" id="3.40.50.280">
    <property type="entry name" value="Cobalamin-binding domain"/>
    <property type="match status" value="1"/>
</dbReference>
<dbReference type="EMBL" id="VUNJ01000011">
    <property type="protein sequence ID" value="MST92478.1"/>
    <property type="molecule type" value="Genomic_DNA"/>
</dbReference>
<dbReference type="InterPro" id="IPR058240">
    <property type="entry name" value="rSAM_sf"/>
</dbReference>
<dbReference type="SFLD" id="SFLDG01123">
    <property type="entry name" value="methyltransferase_(Class_B)"/>
    <property type="match status" value="1"/>
</dbReference>
<dbReference type="SFLD" id="SFLDS00029">
    <property type="entry name" value="Radical_SAM"/>
    <property type="match status" value="1"/>
</dbReference>
<dbReference type="SMART" id="SM00729">
    <property type="entry name" value="Elp3"/>
    <property type="match status" value="1"/>
</dbReference>
<sequence length="565" mass="61635">MKAVLFALNAKYIHSSLAPWCLLAGVEAAGPAGVCAEVREGTVNEPERDVLARILDGEPDAVLFSCYLWNIRETLRLAAAVKAARPGAYVVLGGPEVSYNAGEVLAENPQVDYILSGEGERSVPMLLASLAAGRKPEEEAPPIPGLCARGFLSAPCVEEGAPPSPYAPAYLENLRGRIAYMETSRGCPYACAFCLSGRCGKPRWFPLEQAKRNILTLARSGAHTVKFIDRTFNANPAHANAILAFILKHYGRDIPAGVCFHFELAGDILREETFALLEQAPPGAFQLEIGMQSFCEKTLAAVRRKTDTGVLKQNIRRLVAMGNMHVHIDLIAGLPHEDLRTFGESFNTGYALGAQMLQLGFLKLLHGAAMREEPEEFPCVFSEDPPYEVQKTPWLLPEELDVLRAAEDALERCYNSGRFLETAAYAMAAAGLSPFVFYCRLGAAGARHGTANIPLDDYTAFLYNWCAALPGIDKACLRDAMVRDRLATNSTGRLPQCLHVTDALLGRAVKRLAQNPATAPLPGVRRGVALLYGARQVVFVDYTQKNPVTGRYLLHTRSIDNLFTE</sequence>
<dbReference type="InterPro" id="IPR007197">
    <property type="entry name" value="rSAM"/>
</dbReference>
<dbReference type="InterPro" id="IPR051198">
    <property type="entry name" value="BchE-like"/>
</dbReference>
<dbReference type="Gene3D" id="3.80.30.20">
    <property type="entry name" value="tm_1862 like domain"/>
    <property type="match status" value="1"/>
</dbReference>
<evidence type="ECO:0000256" key="3">
    <source>
        <dbReference type="ARBA" id="ARBA00022723"/>
    </source>
</evidence>
<dbReference type="GO" id="GO:0031419">
    <property type="term" value="F:cobalamin binding"/>
    <property type="evidence" value="ECO:0007669"/>
    <property type="project" value="InterPro"/>
</dbReference>
<dbReference type="Proteomes" id="UP000431913">
    <property type="component" value="Unassembled WGS sequence"/>
</dbReference>
<dbReference type="GO" id="GO:0005829">
    <property type="term" value="C:cytosol"/>
    <property type="evidence" value="ECO:0007669"/>
    <property type="project" value="TreeGrafter"/>
</dbReference>
<feature type="domain" description="B12-binding" evidence="6">
    <location>
        <begin position="1"/>
        <end position="137"/>
    </location>
</feature>
<organism evidence="8 9">
    <name type="scientific">Ruthenibacterium lactatiformans</name>
    <dbReference type="NCBI Taxonomy" id="1550024"/>
    <lineage>
        <taxon>Bacteria</taxon>
        <taxon>Bacillati</taxon>
        <taxon>Bacillota</taxon>
        <taxon>Clostridia</taxon>
        <taxon>Eubacteriales</taxon>
        <taxon>Oscillospiraceae</taxon>
        <taxon>Ruthenibacterium</taxon>
    </lineage>
</organism>
<comment type="caution">
    <text evidence="8">The sequence shown here is derived from an EMBL/GenBank/DDBJ whole genome shotgun (WGS) entry which is preliminary data.</text>
</comment>
<keyword evidence="5" id="KW-0411">Iron-sulfur</keyword>
<dbReference type="RefSeq" id="WP_154523064.1">
    <property type="nucleotide sequence ID" value="NZ_VUNJ01000011.1"/>
</dbReference>
<dbReference type="GO" id="GO:0051539">
    <property type="term" value="F:4 iron, 4 sulfur cluster binding"/>
    <property type="evidence" value="ECO:0007669"/>
    <property type="project" value="UniProtKB-KW"/>
</dbReference>
<accession>A0A6I2U8P3</accession>
<dbReference type="InterPro" id="IPR025288">
    <property type="entry name" value="DUF4080"/>
</dbReference>
<keyword evidence="2" id="KW-0949">S-adenosyl-L-methionine</keyword>
<proteinExistence type="predicted"/>
<dbReference type="CDD" id="cd02068">
    <property type="entry name" value="radical_SAM_B12_BD"/>
    <property type="match status" value="1"/>
</dbReference>
<dbReference type="InterPro" id="IPR006638">
    <property type="entry name" value="Elp3/MiaA/NifB-like_rSAM"/>
</dbReference>
<keyword evidence="3" id="KW-0479">Metal-binding</keyword>
<dbReference type="PROSITE" id="PS51918">
    <property type="entry name" value="RADICAL_SAM"/>
    <property type="match status" value="1"/>
</dbReference>
<evidence type="ECO:0000313" key="9">
    <source>
        <dbReference type="Proteomes" id="UP000431913"/>
    </source>
</evidence>
<dbReference type="Pfam" id="PF04055">
    <property type="entry name" value="Radical_SAM"/>
    <property type="match status" value="1"/>
</dbReference>
<dbReference type="GO" id="GO:0003824">
    <property type="term" value="F:catalytic activity"/>
    <property type="evidence" value="ECO:0007669"/>
    <property type="project" value="InterPro"/>
</dbReference>
<gene>
    <name evidence="8" type="ORF">FYJ76_11150</name>
</gene>
<protein>
    <submittedName>
        <fullName evidence="8">DUF4080 domain-containing protein</fullName>
    </submittedName>
</protein>
<dbReference type="PANTHER" id="PTHR43409:SF16">
    <property type="entry name" value="SLR0320 PROTEIN"/>
    <property type="match status" value="1"/>
</dbReference>
<evidence type="ECO:0000256" key="4">
    <source>
        <dbReference type="ARBA" id="ARBA00023004"/>
    </source>
</evidence>
<evidence type="ECO:0000256" key="2">
    <source>
        <dbReference type="ARBA" id="ARBA00022691"/>
    </source>
</evidence>
<dbReference type="SFLD" id="SFLDG01082">
    <property type="entry name" value="B12-binding_domain_containing"/>
    <property type="match status" value="1"/>
</dbReference>
<evidence type="ECO:0000313" key="8">
    <source>
        <dbReference type="EMBL" id="MST92478.1"/>
    </source>
</evidence>
<name>A0A6I2U8P3_9FIRM</name>
<dbReference type="PANTHER" id="PTHR43409">
    <property type="entry name" value="ANAEROBIC MAGNESIUM-PROTOPORPHYRIN IX MONOMETHYL ESTER CYCLASE-RELATED"/>
    <property type="match status" value="1"/>
</dbReference>
<dbReference type="PROSITE" id="PS51332">
    <property type="entry name" value="B12_BINDING"/>
    <property type="match status" value="1"/>
</dbReference>
<keyword evidence="4" id="KW-0408">Iron</keyword>
<dbReference type="InterPro" id="IPR006158">
    <property type="entry name" value="Cobalamin-bd"/>
</dbReference>
<evidence type="ECO:0000256" key="1">
    <source>
        <dbReference type="ARBA" id="ARBA00001966"/>
    </source>
</evidence>
<comment type="cofactor">
    <cofactor evidence="1">
        <name>[4Fe-4S] cluster</name>
        <dbReference type="ChEBI" id="CHEBI:49883"/>
    </cofactor>
</comment>
<dbReference type="SUPFAM" id="SSF102114">
    <property type="entry name" value="Radical SAM enzymes"/>
    <property type="match status" value="1"/>
</dbReference>
<reference evidence="8 9" key="1">
    <citation type="submission" date="2019-08" db="EMBL/GenBank/DDBJ databases">
        <title>In-depth cultivation of the pig gut microbiome towards novel bacterial diversity and tailored functional studies.</title>
        <authorList>
            <person name="Wylensek D."/>
            <person name="Hitch T.C.A."/>
            <person name="Clavel T."/>
        </authorList>
    </citation>
    <scope>NUCLEOTIDE SEQUENCE [LARGE SCALE GENOMIC DNA]</scope>
    <source>
        <strain evidence="8 9">WCA3-601-WT-6J</strain>
    </source>
</reference>
<dbReference type="Pfam" id="PF13311">
    <property type="entry name" value="DUF4080"/>
    <property type="match status" value="1"/>
</dbReference>
<dbReference type="GO" id="GO:0046872">
    <property type="term" value="F:metal ion binding"/>
    <property type="evidence" value="ECO:0007669"/>
    <property type="project" value="UniProtKB-KW"/>
</dbReference>
<evidence type="ECO:0000259" key="7">
    <source>
        <dbReference type="PROSITE" id="PS51918"/>
    </source>
</evidence>